<keyword evidence="2 3" id="KW-0040">ANK repeat</keyword>
<keyword evidence="5" id="KW-1185">Reference proteome</keyword>
<evidence type="ECO:0000256" key="2">
    <source>
        <dbReference type="ARBA" id="ARBA00023043"/>
    </source>
</evidence>
<dbReference type="InterPro" id="IPR002110">
    <property type="entry name" value="Ankyrin_rpt"/>
</dbReference>
<dbReference type="Proteomes" id="UP000243579">
    <property type="component" value="Unassembled WGS sequence"/>
</dbReference>
<dbReference type="SUPFAM" id="SSF48403">
    <property type="entry name" value="Ankyrin repeat"/>
    <property type="match status" value="1"/>
</dbReference>
<feature type="repeat" description="ANK" evidence="3">
    <location>
        <begin position="67"/>
        <end position="99"/>
    </location>
</feature>
<gene>
    <name evidence="4" type="ORF">ACHHYP_20074</name>
</gene>
<reference evidence="4 5" key="1">
    <citation type="journal article" date="2014" name="Genome Biol. Evol.">
        <title>The secreted proteins of Achlya hypogyna and Thraustotheca clavata identify the ancestral oomycete secretome and reveal gene acquisitions by horizontal gene transfer.</title>
        <authorList>
            <person name="Misner I."/>
            <person name="Blouin N."/>
            <person name="Leonard G."/>
            <person name="Richards T.A."/>
            <person name="Lane C.E."/>
        </authorList>
    </citation>
    <scope>NUCLEOTIDE SEQUENCE [LARGE SCALE GENOMIC DNA]</scope>
    <source>
        <strain evidence="4 5">ATCC 48635</strain>
    </source>
</reference>
<evidence type="ECO:0000256" key="3">
    <source>
        <dbReference type="PROSITE-ProRule" id="PRU00023"/>
    </source>
</evidence>
<proteinExistence type="predicted"/>
<dbReference type="PROSITE" id="PS50088">
    <property type="entry name" value="ANK_REPEAT"/>
    <property type="match status" value="2"/>
</dbReference>
<dbReference type="Pfam" id="PF12796">
    <property type="entry name" value="Ank_2"/>
    <property type="match status" value="1"/>
</dbReference>
<dbReference type="AlphaFoldDB" id="A0A1V9ZSZ9"/>
<protein>
    <submittedName>
        <fullName evidence="4">Uncharacterized protein</fullName>
    </submittedName>
</protein>
<comment type="caution">
    <text evidence="4">The sequence shown here is derived from an EMBL/GenBank/DDBJ whole genome shotgun (WGS) entry which is preliminary data.</text>
</comment>
<dbReference type="EMBL" id="JNBR01000014">
    <property type="protein sequence ID" value="OQS01114.1"/>
    <property type="molecule type" value="Genomic_DNA"/>
</dbReference>
<dbReference type="SMART" id="SM00248">
    <property type="entry name" value="ANK"/>
    <property type="match status" value="2"/>
</dbReference>
<dbReference type="STRING" id="1202772.A0A1V9ZSZ9"/>
<accession>A0A1V9ZSZ9</accession>
<dbReference type="InterPro" id="IPR036770">
    <property type="entry name" value="Ankyrin_rpt-contain_sf"/>
</dbReference>
<keyword evidence="1" id="KW-0677">Repeat</keyword>
<evidence type="ECO:0000313" key="5">
    <source>
        <dbReference type="Proteomes" id="UP000243579"/>
    </source>
</evidence>
<sequence length="135" mass="14717">MTDAVCAAARAGDMARLHELLEEGASVRNMRWSGVTPLHRACEGGHVAVIETLVSHGADVNAKATWGWYTPLHLAARYGHEAAIMALLHAGANWSQIDKYRATPHKYAVRAGHASMAHRIDDVCVAISYLNYDLI</sequence>
<dbReference type="OrthoDB" id="116797at2759"/>
<evidence type="ECO:0000256" key="1">
    <source>
        <dbReference type="ARBA" id="ARBA00022737"/>
    </source>
</evidence>
<name>A0A1V9ZSZ9_ACHHY</name>
<organism evidence="4 5">
    <name type="scientific">Achlya hypogyna</name>
    <name type="common">Oomycete</name>
    <name type="synonym">Protoachlya hypogyna</name>
    <dbReference type="NCBI Taxonomy" id="1202772"/>
    <lineage>
        <taxon>Eukaryota</taxon>
        <taxon>Sar</taxon>
        <taxon>Stramenopiles</taxon>
        <taxon>Oomycota</taxon>
        <taxon>Saprolegniomycetes</taxon>
        <taxon>Saprolegniales</taxon>
        <taxon>Achlyaceae</taxon>
        <taxon>Achlya</taxon>
    </lineage>
</organism>
<feature type="repeat" description="ANK" evidence="3">
    <location>
        <begin position="33"/>
        <end position="65"/>
    </location>
</feature>
<evidence type="ECO:0000313" key="4">
    <source>
        <dbReference type="EMBL" id="OQS01114.1"/>
    </source>
</evidence>
<dbReference type="Gene3D" id="1.25.40.20">
    <property type="entry name" value="Ankyrin repeat-containing domain"/>
    <property type="match status" value="1"/>
</dbReference>
<dbReference type="PROSITE" id="PS50297">
    <property type="entry name" value="ANK_REP_REGION"/>
    <property type="match status" value="2"/>
</dbReference>
<dbReference type="Pfam" id="PF00023">
    <property type="entry name" value="Ank"/>
    <property type="match status" value="1"/>
</dbReference>
<dbReference type="PANTHER" id="PTHR24171">
    <property type="entry name" value="ANKYRIN REPEAT DOMAIN-CONTAINING PROTEIN 39-RELATED"/>
    <property type="match status" value="1"/>
</dbReference>